<accession>A0A1X9YSX1</accession>
<gene>
    <name evidence="2" type="ORF">CA264_11360</name>
</gene>
<keyword evidence="3" id="KW-1185">Reference proteome</keyword>
<dbReference type="RefSeq" id="WP_025607256.1">
    <property type="nucleotide sequence ID" value="NZ_CP021235.1"/>
</dbReference>
<evidence type="ECO:0000313" key="2">
    <source>
        <dbReference type="EMBL" id="ARS35985.1"/>
    </source>
</evidence>
<proteinExistence type="predicted"/>
<dbReference type="EMBL" id="CP021235">
    <property type="protein sequence ID" value="ARS35985.1"/>
    <property type="molecule type" value="Genomic_DNA"/>
</dbReference>
<sequence length="77" mass="8338">MLYDTTLILGEGVPVRPLSPTRVLVRNANSRAIKYKGVGDIELKQKGVGNVEVKDVGDLEQKSQSSGGSGFSWYDGR</sequence>
<dbReference type="Proteomes" id="UP000266292">
    <property type="component" value="Chromosome"/>
</dbReference>
<evidence type="ECO:0000256" key="1">
    <source>
        <dbReference type="SAM" id="MobiDB-lite"/>
    </source>
</evidence>
<protein>
    <submittedName>
        <fullName evidence="2">Uncharacterized protein</fullName>
    </submittedName>
</protein>
<dbReference type="AlphaFoldDB" id="A0A1X9YSX1"/>
<evidence type="ECO:0000313" key="3">
    <source>
        <dbReference type="Proteomes" id="UP000266292"/>
    </source>
</evidence>
<feature type="region of interest" description="Disordered" evidence="1">
    <location>
        <begin position="57"/>
        <end position="77"/>
    </location>
</feature>
<organism evidence="2 3">
    <name type="scientific">Pontibacter actiniarum</name>
    <dbReference type="NCBI Taxonomy" id="323450"/>
    <lineage>
        <taxon>Bacteria</taxon>
        <taxon>Pseudomonadati</taxon>
        <taxon>Bacteroidota</taxon>
        <taxon>Cytophagia</taxon>
        <taxon>Cytophagales</taxon>
        <taxon>Hymenobacteraceae</taxon>
        <taxon>Pontibacter</taxon>
    </lineage>
</organism>
<dbReference type="KEGG" id="pact:CA264_11360"/>
<name>A0A1X9YSX1_9BACT</name>
<reference evidence="3" key="1">
    <citation type="submission" date="2017-05" db="EMBL/GenBank/DDBJ databases">
        <authorList>
            <person name="Ray J."/>
            <person name="Price M."/>
            <person name="Deutschbauer A."/>
        </authorList>
    </citation>
    <scope>NUCLEOTIDE SEQUENCE [LARGE SCALE GENOMIC DNA]</scope>
    <source>
        <strain evidence="3">DSM 19842</strain>
    </source>
</reference>